<dbReference type="PROSITE" id="PS50011">
    <property type="entry name" value="PROTEIN_KINASE_DOM"/>
    <property type="match status" value="1"/>
</dbReference>
<dbReference type="EMBL" id="JAPFFF010000034">
    <property type="protein sequence ID" value="KAK8843710.1"/>
    <property type="molecule type" value="Genomic_DNA"/>
</dbReference>
<evidence type="ECO:0000256" key="1">
    <source>
        <dbReference type="ARBA" id="ARBA00038101"/>
    </source>
</evidence>
<dbReference type="PROSITE" id="PS50005">
    <property type="entry name" value="TPR"/>
    <property type="match status" value="1"/>
</dbReference>
<evidence type="ECO:0000313" key="5">
    <source>
        <dbReference type="Proteomes" id="UP001470230"/>
    </source>
</evidence>
<comment type="caution">
    <text evidence="4">The sequence shown here is derived from an EMBL/GenBank/DDBJ whole genome shotgun (WGS) entry which is preliminary data.</text>
</comment>
<dbReference type="SMART" id="SM00671">
    <property type="entry name" value="SEL1"/>
    <property type="match status" value="20"/>
</dbReference>
<dbReference type="Pfam" id="PF08238">
    <property type="entry name" value="Sel1"/>
    <property type="match status" value="17"/>
</dbReference>
<dbReference type="PANTHER" id="PTHR11102:SF147">
    <property type="entry name" value="SEL1L ADAPTOR SUBUNIT OF ERAD E3 UBIQUITIN LIGASE"/>
    <property type="match status" value="1"/>
</dbReference>
<organism evidence="4 5">
    <name type="scientific">Tritrichomonas musculus</name>
    <dbReference type="NCBI Taxonomy" id="1915356"/>
    <lineage>
        <taxon>Eukaryota</taxon>
        <taxon>Metamonada</taxon>
        <taxon>Parabasalia</taxon>
        <taxon>Tritrichomonadida</taxon>
        <taxon>Tritrichomonadidae</taxon>
        <taxon>Tritrichomonas</taxon>
    </lineage>
</organism>
<evidence type="ECO:0000313" key="4">
    <source>
        <dbReference type="EMBL" id="KAK8843710.1"/>
    </source>
</evidence>
<comment type="similarity">
    <text evidence="1">Belongs to the sel-1 family.</text>
</comment>
<dbReference type="Gene3D" id="1.10.510.10">
    <property type="entry name" value="Transferase(Phosphotransferase) domain 1"/>
    <property type="match status" value="1"/>
</dbReference>
<protein>
    <recommendedName>
        <fullName evidence="3">Protein kinase domain-containing protein</fullName>
    </recommendedName>
</protein>
<dbReference type="Proteomes" id="UP001470230">
    <property type="component" value="Unassembled WGS sequence"/>
</dbReference>
<dbReference type="InterPro" id="IPR011009">
    <property type="entry name" value="Kinase-like_dom_sf"/>
</dbReference>
<dbReference type="InterPro" id="IPR019734">
    <property type="entry name" value="TPR_rpt"/>
</dbReference>
<evidence type="ECO:0000259" key="3">
    <source>
        <dbReference type="PROSITE" id="PS50011"/>
    </source>
</evidence>
<dbReference type="InterPro" id="IPR001245">
    <property type="entry name" value="Ser-Thr/Tyr_kinase_cat_dom"/>
</dbReference>
<keyword evidence="2" id="KW-0802">TPR repeat</keyword>
<proteinExistence type="inferred from homology"/>
<feature type="repeat" description="TPR" evidence="2">
    <location>
        <begin position="1144"/>
        <end position="1177"/>
    </location>
</feature>
<gene>
    <name evidence="4" type="ORF">M9Y10_024775</name>
</gene>
<name>A0ABR2HB84_9EUKA</name>
<dbReference type="SMART" id="SM00028">
    <property type="entry name" value="TPR"/>
    <property type="match status" value="6"/>
</dbReference>
<dbReference type="Pfam" id="PF07714">
    <property type="entry name" value="PK_Tyr_Ser-Thr"/>
    <property type="match status" value="1"/>
</dbReference>
<dbReference type="PANTHER" id="PTHR11102">
    <property type="entry name" value="SEL-1-LIKE PROTEIN"/>
    <property type="match status" value="1"/>
</dbReference>
<dbReference type="Gene3D" id="1.25.40.10">
    <property type="entry name" value="Tetratricopeptide repeat domain"/>
    <property type="match status" value="5"/>
</dbReference>
<sequence>MTNLVFQSLPADYQQQIEQISDENLKRIYLNIKFKYLNFNIFSSSNEDGLISLKTFLKCFTFITYEIFDRDTKIENDENMSKDSSTSQLVDIVICVEDYCLFIESINNQIVNEILQLFDPKNRLNSCVKNTATKGYFPDKLGNKVIQTFLSKFRYSFKDNQFVKITISSIACFLIRKHFYPTHFFKNPNFFKFNENQENYEDNVKRKLTSFFYIQDKNDLKPLSNEISSKETLHCEKNQMKKQFFEFNEDDFISFYDMSYGNSLSKVEFCFHIKFLHLFAVKKIFGSKEDHEKELDFVENHRHRCFLPFCGYIKKSGEIKGIVYEYMSNGSLLSYVNHHGKQIDELFSFLTIFRISEGINYLQQNDLIHRDLNPSNILLDNDLNAFISDFEYIRHSGLKDDESEFTQDIGQASYISPEQTNASIISFPTDIYSFGRIVGLLFDKMIDARENIKYLFDSCTKNDPNERIKIDEIRNLLINEFQSFYYIDKYFLIEINRGNISIIVQYFYEMLKASNNQSEIDKIKEYIYDFKLASLLPDDNNKSILYNIIFMYEEGKEIPKNYRKVKEYYELLSKLNNSYSYLALGDLYFYGNGVEHNYLIAKKYYELSASLSNSTAFRYLGYLYYTGTGLRQDYLKAKEYYELSAKQNDHKALFYLGVMYNNGQGVEQDFVKARQYFEQSANLNNPTAYQNLAILYLGGKGVEYDPNKAFKYLEIAAEKNCTEAYLNLGDFYFDGLVVTKDWNKALMYYKKAAEKDDPRAYLKLGNLYYLENNLNLAIYYLTKSSEKGNILAINFLSAIYHNLNDFQRSAYYSNLANRSISNFFLDKQSTNFVQFLIGNDNSVSIDHVKNTNPELFNKLQDQAMLGIKYYHQQNYTKAIECFNTSINNHNNSNSSCFLALMYMNGDGVKQDYNKAKELFELSSQQKNHYAFLGLGNLYRYGLGVEKDIDKASFYYRQSAKQNNLSAIFNIGLIYYEKYDFINAKECFERASKQNYSFASMLLGTLYKNGYGVKKDYSKVKKYYEIAIEQNNLNKSFINSDIYNNLGELYESLEKDFSKAKECYEQASDLGNSNALIKLGNLYYFGNGVKQSYEKAKEFYELASKQNNSIAYINLGNLYFNGLGVVKDIPKARFYYTNASKLNDSDAFLNLGQLSYYEKDYSSAKYYFEQAIKLNNPFAYFNLGFLYEKGFGVDQNIMKAKRLYELSSYLKNSYAYLKLAFFYFTGIGVNIDYLKAQEYCEMAAKQKNCIALYYLGLFYSCGDIIEIDYEKAIHYFNECREIVCQKISIYSPTYDLYSCKYFYNPFCYCALNDLGLINLISFGDNEKAIKLIKEAAFNEFPFAQNNLGLLFQYYLNDIGNAEYMYGRSSRNNFAIAEFNLGHLKEINGKIEESIEIFKKASNDLDHCLIFQKVVLFDKRLEISKLFAILLTNLKIFDYYFTRSEYSESRNYFIKSFEILKKNHKHNFVFHKGNGINAFLHLRKLVFNFKSFNLINQPNLKSDQDLIKKLNDLTDIKKFCQHEKQMENVKTFKCEDKKENLNDLNNHINEQDLNKNDVVFDDPVKLLEFVIENPEFLEIFKNEISNIIKLMEKIVYTPPYLILFGRINIEKPKQKTLEGVSNLFYEGFRIDEANNF</sequence>
<dbReference type="SUPFAM" id="SSF56112">
    <property type="entry name" value="Protein kinase-like (PK-like)"/>
    <property type="match status" value="1"/>
</dbReference>
<reference evidence="4 5" key="1">
    <citation type="submission" date="2024-04" db="EMBL/GenBank/DDBJ databases">
        <title>Tritrichomonas musculus Genome.</title>
        <authorList>
            <person name="Alves-Ferreira E."/>
            <person name="Grigg M."/>
            <person name="Lorenzi H."/>
            <person name="Galac M."/>
        </authorList>
    </citation>
    <scope>NUCLEOTIDE SEQUENCE [LARGE SCALE GENOMIC DNA]</scope>
    <source>
        <strain evidence="4 5">EAF2021</strain>
    </source>
</reference>
<dbReference type="InterPro" id="IPR050767">
    <property type="entry name" value="Sel1_AlgK"/>
</dbReference>
<feature type="domain" description="Protein kinase" evidence="3">
    <location>
        <begin position="253"/>
        <end position="485"/>
    </location>
</feature>
<evidence type="ECO:0000256" key="2">
    <source>
        <dbReference type="PROSITE-ProRule" id="PRU00339"/>
    </source>
</evidence>
<dbReference type="InterPro" id="IPR006597">
    <property type="entry name" value="Sel1-like"/>
</dbReference>
<dbReference type="SUPFAM" id="SSF81901">
    <property type="entry name" value="HCP-like"/>
    <property type="match status" value="6"/>
</dbReference>
<dbReference type="InterPro" id="IPR011990">
    <property type="entry name" value="TPR-like_helical_dom_sf"/>
</dbReference>
<dbReference type="InterPro" id="IPR000719">
    <property type="entry name" value="Prot_kinase_dom"/>
</dbReference>
<accession>A0ABR2HB84</accession>
<keyword evidence="5" id="KW-1185">Reference proteome</keyword>